<accession>A0AAW4N0H5</accession>
<name>A0AAW4N0H5_9BACT</name>
<sequence>MAEETKLITISMESIEGDVTKQVSVIAKRLKDKEGVSLFGSTTLSSVEKMVIRQYIESAVRSFAGEMAPVVKTYLDSSLPASVTFNVTRLNEGHKNAFESCFMGYVRAYTAYMVLTLSSTEQAKVYSEEMNMHLKAAIQLVFDKMPPPTSVKTLKDMTGSIENEPQLETIKQG</sequence>
<proteinExistence type="predicted"/>
<gene>
    <name evidence="1" type="ORF">KSW82_03775</name>
</gene>
<reference evidence="1" key="1">
    <citation type="submission" date="2021-06" db="EMBL/GenBank/DDBJ databases">
        <title>Collection of gut derived symbiotic bacterial strains cultured from healthy donors.</title>
        <authorList>
            <person name="Lin H."/>
            <person name="Littmann E."/>
            <person name="Pamer E.G."/>
        </authorList>
    </citation>
    <scope>NUCLEOTIDE SEQUENCE</scope>
    <source>
        <strain evidence="1">MSK.21.74</strain>
    </source>
</reference>
<dbReference type="EMBL" id="JAHOEI010000007">
    <property type="protein sequence ID" value="MBV3386859.1"/>
    <property type="molecule type" value="Genomic_DNA"/>
</dbReference>
<dbReference type="RefSeq" id="WP_217743937.1">
    <property type="nucleotide sequence ID" value="NZ_JAHOEI010000007.1"/>
</dbReference>
<dbReference type="AlphaFoldDB" id="A0AAW4N0H5"/>
<protein>
    <submittedName>
        <fullName evidence="1">Uncharacterized protein</fullName>
    </submittedName>
</protein>
<evidence type="ECO:0000313" key="2">
    <source>
        <dbReference type="Proteomes" id="UP001196765"/>
    </source>
</evidence>
<organism evidence="1 2">
    <name type="scientific">Segatella copri</name>
    <dbReference type="NCBI Taxonomy" id="165179"/>
    <lineage>
        <taxon>Bacteria</taxon>
        <taxon>Pseudomonadati</taxon>
        <taxon>Bacteroidota</taxon>
        <taxon>Bacteroidia</taxon>
        <taxon>Bacteroidales</taxon>
        <taxon>Prevotellaceae</taxon>
        <taxon>Segatella</taxon>
    </lineage>
</organism>
<comment type="caution">
    <text evidence="1">The sequence shown here is derived from an EMBL/GenBank/DDBJ whole genome shotgun (WGS) entry which is preliminary data.</text>
</comment>
<dbReference type="Proteomes" id="UP001196765">
    <property type="component" value="Unassembled WGS sequence"/>
</dbReference>
<evidence type="ECO:0000313" key="1">
    <source>
        <dbReference type="EMBL" id="MBV3386859.1"/>
    </source>
</evidence>